<dbReference type="PANTHER" id="PTHR24329">
    <property type="entry name" value="HOMEOBOX PROTEIN ARISTALESS"/>
    <property type="match status" value="1"/>
</dbReference>
<dbReference type="InterPro" id="IPR009057">
    <property type="entry name" value="Homeodomain-like_sf"/>
</dbReference>
<name>A0ABN8M7V2_9CNID</name>
<dbReference type="InterPro" id="IPR001356">
    <property type="entry name" value="HD"/>
</dbReference>
<evidence type="ECO:0000259" key="8">
    <source>
        <dbReference type="PROSITE" id="PS50071"/>
    </source>
</evidence>
<evidence type="ECO:0000256" key="4">
    <source>
        <dbReference type="ARBA" id="ARBA00023242"/>
    </source>
</evidence>
<keyword evidence="11" id="KW-1185">Reference proteome</keyword>
<dbReference type="PROSITE" id="PS50071">
    <property type="entry name" value="HOMEOBOX_2"/>
    <property type="match status" value="1"/>
</dbReference>
<feature type="DNA-binding region" description="Homeobox" evidence="5">
    <location>
        <begin position="112"/>
        <end position="171"/>
    </location>
</feature>
<dbReference type="EMBL" id="CALNXI010000287">
    <property type="protein sequence ID" value="CAH3024056.1"/>
    <property type="molecule type" value="Genomic_DNA"/>
</dbReference>
<evidence type="ECO:0000313" key="11">
    <source>
        <dbReference type="Proteomes" id="UP001159427"/>
    </source>
</evidence>
<gene>
    <name evidence="10" type="ORF">PEVE_00021435</name>
</gene>
<dbReference type="InterPro" id="IPR003654">
    <property type="entry name" value="OAR_dom"/>
</dbReference>
<dbReference type="InterPro" id="IPR050649">
    <property type="entry name" value="Paired_Homeobox_TFs"/>
</dbReference>
<dbReference type="CDD" id="cd00086">
    <property type="entry name" value="homeodomain"/>
    <property type="match status" value="1"/>
</dbReference>
<evidence type="ECO:0000256" key="3">
    <source>
        <dbReference type="ARBA" id="ARBA00023155"/>
    </source>
</evidence>
<evidence type="ECO:0000256" key="6">
    <source>
        <dbReference type="RuleBase" id="RU000682"/>
    </source>
</evidence>
<evidence type="ECO:0000256" key="5">
    <source>
        <dbReference type="PROSITE-ProRule" id="PRU00108"/>
    </source>
</evidence>
<organism evidence="10 11">
    <name type="scientific">Porites evermanni</name>
    <dbReference type="NCBI Taxonomy" id="104178"/>
    <lineage>
        <taxon>Eukaryota</taxon>
        <taxon>Metazoa</taxon>
        <taxon>Cnidaria</taxon>
        <taxon>Anthozoa</taxon>
        <taxon>Hexacorallia</taxon>
        <taxon>Scleractinia</taxon>
        <taxon>Fungiina</taxon>
        <taxon>Poritidae</taxon>
        <taxon>Porites</taxon>
    </lineage>
</organism>
<dbReference type="Pfam" id="PF03826">
    <property type="entry name" value="OAR"/>
    <property type="match status" value="1"/>
</dbReference>
<dbReference type="PRINTS" id="PR00031">
    <property type="entry name" value="HTHREPRESSR"/>
</dbReference>
<comment type="subcellular location">
    <subcellularLocation>
        <location evidence="1 5 6">Nucleus</location>
    </subcellularLocation>
</comment>
<dbReference type="SUPFAM" id="SSF46689">
    <property type="entry name" value="Homeodomain-like"/>
    <property type="match status" value="1"/>
</dbReference>
<feature type="region of interest" description="Disordered" evidence="7">
    <location>
        <begin position="1"/>
        <end position="42"/>
    </location>
</feature>
<feature type="compositionally biased region" description="Basic and acidic residues" evidence="7">
    <location>
        <begin position="15"/>
        <end position="38"/>
    </location>
</feature>
<comment type="caution">
    <text evidence="10">The sequence shown here is derived from an EMBL/GenBank/DDBJ whole genome shotgun (WGS) entry which is preliminary data.</text>
</comment>
<dbReference type="InterPro" id="IPR017970">
    <property type="entry name" value="Homeobox_CS"/>
</dbReference>
<keyword evidence="2 5" id="KW-0238">DNA-binding</keyword>
<dbReference type="SMART" id="SM00389">
    <property type="entry name" value="HOX"/>
    <property type="match status" value="1"/>
</dbReference>
<evidence type="ECO:0000259" key="9">
    <source>
        <dbReference type="PROSITE" id="PS50803"/>
    </source>
</evidence>
<keyword evidence="3 5" id="KW-0371">Homeobox</keyword>
<dbReference type="Proteomes" id="UP001159427">
    <property type="component" value="Unassembled WGS sequence"/>
</dbReference>
<evidence type="ECO:0000256" key="7">
    <source>
        <dbReference type="SAM" id="MobiDB-lite"/>
    </source>
</evidence>
<dbReference type="InterPro" id="IPR000047">
    <property type="entry name" value="HTH_motif"/>
</dbReference>
<feature type="domain" description="Homeobox" evidence="8">
    <location>
        <begin position="110"/>
        <end position="170"/>
    </location>
</feature>
<accession>A0ABN8M7V2</accession>
<dbReference type="PROSITE" id="PS50803">
    <property type="entry name" value="OAR"/>
    <property type="match status" value="1"/>
</dbReference>
<protein>
    <submittedName>
        <fullName evidence="10">Uncharacterized protein</fullName>
    </submittedName>
</protein>
<dbReference type="Gene3D" id="1.10.10.60">
    <property type="entry name" value="Homeodomain-like"/>
    <property type="match status" value="1"/>
</dbReference>
<sequence>MALDEAKEAQTQTGNKDRNWMETRHNDQSFHPKPERTGRSNSYTINDILGLVTETESINSQSCDQNTDQEAVEEKNGVEVAAGEQTSQAEVLKDEEANLSPEDGLNAAKKKKTRYRTTFSQYQLEELERAFDKAPYPDVFAREELAAKLGLTEARIQVWFQNRRAKWRKREKLCTFGAVPPGHGLVFPWLHQTNTPYPMQPFTAGIVNNISRDICSQFYPASPQSISCFRSTVPSIVRPPCSESRECACSCGMSAGGPCFLAPPYRIDEVTRGIEGVPDLNGGIVRDGSRESSIASLRLRAKEHQMSLVQILSRK</sequence>
<evidence type="ECO:0000313" key="10">
    <source>
        <dbReference type="EMBL" id="CAH3024056.1"/>
    </source>
</evidence>
<evidence type="ECO:0000256" key="1">
    <source>
        <dbReference type="ARBA" id="ARBA00004123"/>
    </source>
</evidence>
<dbReference type="Pfam" id="PF00046">
    <property type="entry name" value="Homeodomain"/>
    <property type="match status" value="1"/>
</dbReference>
<dbReference type="PANTHER" id="PTHR24329:SF543">
    <property type="entry name" value="FI01017P-RELATED"/>
    <property type="match status" value="1"/>
</dbReference>
<proteinExistence type="predicted"/>
<dbReference type="PROSITE" id="PS00027">
    <property type="entry name" value="HOMEOBOX_1"/>
    <property type="match status" value="1"/>
</dbReference>
<evidence type="ECO:0000256" key="2">
    <source>
        <dbReference type="ARBA" id="ARBA00023125"/>
    </source>
</evidence>
<keyword evidence="4 5" id="KW-0539">Nucleus</keyword>
<feature type="domain" description="OAR" evidence="9">
    <location>
        <begin position="292"/>
        <end position="305"/>
    </location>
</feature>
<reference evidence="10 11" key="1">
    <citation type="submission" date="2022-05" db="EMBL/GenBank/DDBJ databases">
        <authorList>
            <consortium name="Genoscope - CEA"/>
            <person name="William W."/>
        </authorList>
    </citation>
    <scope>NUCLEOTIDE SEQUENCE [LARGE SCALE GENOMIC DNA]</scope>
</reference>